<gene>
    <name evidence="1" type="ORF">HPB50_022897</name>
</gene>
<dbReference type="Proteomes" id="UP000821845">
    <property type="component" value="Chromosome 4"/>
</dbReference>
<accession>A0ACB7SI59</accession>
<proteinExistence type="predicted"/>
<organism evidence="1 2">
    <name type="scientific">Hyalomma asiaticum</name>
    <name type="common">Tick</name>
    <dbReference type="NCBI Taxonomy" id="266040"/>
    <lineage>
        <taxon>Eukaryota</taxon>
        <taxon>Metazoa</taxon>
        <taxon>Ecdysozoa</taxon>
        <taxon>Arthropoda</taxon>
        <taxon>Chelicerata</taxon>
        <taxon>Arachnida</taxon>
        <taxon>Acari</taxon>
        <taxon>Parasitiformes</taxon>
        <taxon>Ixodida</taxon>
        <taxon>Ixodoidea</taxon>
        <taxon>Ixodidae</taxon>
        <taxon>Hyalomminae</taxon>
        <taxon>Hyalomma</taxon>
    </lineage>
</organism>
<dbReference type="EMBL" id="CM023484">
    <property type="protein sequence ID" value="KAH6934305.1"/>
    <property type="molecule type" value="Genomic_DNA"/>
</dbReference>
<name>A0ACB7SI59_HYAAI</name>
<comment type="caution">
    <text evidence="1">The sequence shown here is derived from an EMBL/GenBank/DDBJ whole genome shotgun (WGS) entry which is preliminary data.</text>
</comment>
<evidence type="ECO:0000313" key="1">
    <source>
        <dbReference type="EMBL" id="KAH6934305.1"/>
    </source>
</evidence>
<keyword evidence="2" id="KW-1185">Reference proteome</keyword>
<evidence type="ECO:0000313" key="2">
    <source>
        <dbReference type="Proteomes" id="UP000821845"/>
    </source>
</evidence>
<sequence>MPNAAGTSPALVRRELQCQTSPRCQITRPNRDSGSSGSKAYLFKSPCIRGRLTRMAGTLQKLKDAKTEQPTPQCLQRIQRDLAELHADPPPGVFVAPVENDITVLHAIIVGAWDTPLEGGFFHLTLTCPSDYPIKPPRARFMTGVGRASFNSHIHGEAICLSLLGTAPGPSWSPALNIGSLLVSIQSFLTEGAWESMRQNAISIAVCDTLEACLEEAPASPLMPLALAKKVVEYFTDNYAKYEDSVKAQIHATSGAFVWVMKAVLGDFEPLLRRLRDIKKRIDDRNGKTVAASQNEQ</sequence>
<protein>
    <submittedName>
        <fullName evidence="1">Uncharacterized protein</fullName>
    </submittedName>
</protein>
<reference evidence="1" key="1">
    <citation type="submission" date="2020-05" db="EMBL/GenBank/DDBJ databases">
        <title>Large-scale comparative analyses of tick genomes elucidate their genetic diversity and vector capacities.</title>
        <authorList>
            <person name="Jia N."/>
            <person name="Wang J."/>
            <person name="Shi W."/>
            <person name="Du L."/>
            <person name="Sun Y."/>
            <person name="Zhan W."/>
            <person name="Jiang J."/>
            <person name="Wang Q."/>
            <person name="Zhang B."/>
            <person name="Ji P."/>
            <person name="Sakyi L.B."/>
            <person name="Cui X."/>
            <person name="Yuan T."/>
            <person name="Jiang B."/>
            <person name="Yang W."/>
            <person name="Lam T.T.-Y."/>
            <person name="Chang Q."/>
            <person name="Ding S."/>
            <person name="Wang X."/>
            <person name="Zhu J."/>
            <person name="Ruan X."/>
            <person name="Zhao L."/>
            <person name="Wei J."/>
            <person name="Que T."/>
            <person name="Du C."/>
            <person name="Cheng J."/>
            <person name="Dai P."/>
            <person name="Han X."/>
            <person name="Huang E."/>
            <person name="Gao Y."/>
            <person name="Liu J."/>
            <person name="Shao H."/>
            <person name="Ye R."/>
            <person name="Li L."/>
            <person name="Wei W."/>
            <person name="Wang X."/>
            <person name="Wang C."/>
            <person name="Yang T."/>
            <person name="Huo Q."/>
            <person name="Li W."/>
            <person name="Guo W."/>
            <person name="Chen H."/>
            <person name="Zhou L."/>
            <person name="Ni X."/>
            <person name="Tian J."/>
            <person name="Zhou Y."/>
            <person name="Sheng Y."/>
            <person name="Liu T."/>
            <person name="Pan Y."/>
            <person name="Xia L."/>
            <person name="Li J."/>
            <person name="Zhao F."/>
            <person name="Cao W."/>
        </authorList>
    </citation>
    <scope>NUCLEOTIDE SEQUENCE</scope>
    <source>
        <strain evidence="1">Hyas-2018</strain>
    </source>
</reference>